<dbReference type="PROSITE" id="PS50011">
    <property type="entry name" value="PROTEIN_KINASE_DOM"/>
    <property type="match status" value="1"/>
</dbReference>
<dbReference type="AlphaFoldDB" id="A0A5C5XHA3"/>
<dbReference type="PROSITE" id="PS00108">
    <property type="entry name" value="PROTEIN_KINASE_ST"/>
    <property type="match status" value="1"/>
</dbReference>
<evidence type="ECO:0000256" key="4">
    <source>
        <dbReference type="ARBA" id="ARBA00022741"/>
    </source>
</evidence>
<feature type="compositionally biased region" description="Polar residues" evidence="8">
    <location>
        <begin position="1"/>
        <end position="25"/>
    </location>
</feature>
<dbReference type="OrthoDB" id="6111975at2"/>
<dbReference type="EMBL" id="SJPG01000001">
    <property type="protein sequence ID" value="TWT61811.1"/>
    <property type="molecule type" value="Genomic_DNA"/>
</dbReference>
<sequence length="507" mass="56732">MAQNKPTKNSQQETVAEGQQSQTASGKPVKPAKQKVQKIGDFRLVKKVGQGGMGSVYLAHQISLDRRCALKVMSSELSKRKDFVDRFIREARVGAKIEHPNIVRCYAVGDYKGMYYAALEFIDGSSMQDWINTLEKLSVGDAVHVIIVCAQALGFAHKMNVIHRDIKPDNILVTKNGAVKVADLGLAKAIDEDHSMTQSGTGLGTPLYMPPEQARNAKYVDQRSDIYALGATLYRFLTGVPPYKADSTMELILAKENSKYTPAARLNKDIPERLDLIIDKMMAKDPKHRYQNCDELLTDLMPLGLENPSLSFIDSDEKVILGMNSPSGLQSSPSMANAKNIEREINIPKTSREEAREQRLAAAKLDGNTWRVCFKDRTGKEQIKKMTTDQIHRGLATDLLDEKARITKNPKVPMVAVGSVQEFKNQVGENLMKKQDGKKKEDMKSIYAKLDRQHSRRKWWRIIENLRDGTLGWISLVIWLCVVGAAGYGLYLGVPMVYDMIAKNFGL</sequence>
<dbReference type="Pfam" id="PF00069">
    <property type="entry name" value="Pkinase"/>
    <property type="match status" value="1"/>
</dbReference>
<dbReference type="InterPro" id="IPR000719">
    <property type="entry name" value="Prot_kinase_dom"/>
</dbReference>
<evidence type="ECO:0000256" key="7">
    <source>
        <dbReference type="PROSITE-ProRule" id="PRU10141"/>
    </source>
</evidence>
<comment type="caution">
    <text evidence="11">The sequence shown here is derived from an EMBL/GenBank/DDBJ whole genome shotgun (WGS) entry which is preliminary data.</text>
</comment>
<accession>A0A5C5XHA3</accession>
<evidence type="ECO:0000259" key="10">
    <source>
        <dbReference type="PROSITE" id="PS50011"/>
    </source>
</evidence>
<dbReference type="FunFam" id="1.10.510.10:FF:000021">
    <property type="entry name" value="Serine/threonine protein kinase"/>
    <property type="match status" value="1"/>
</dbReference>
<dbReference type="Proteomes" id="UP000316095">
    <property type="component" value="Unassembled WGS sequence"/>
</dbReference>
<evidence type="ECO:0000256" key="9">
    <source>
        <dbReference type="SAM" id="Phobius"/>
    </source>
</evidence>
<dbReference type="CDD" id="cd14014">
    <property type="entry name" value="STKc_PknB_like"/>
    <property type="match status" value="1"/>
</dbReference>
<evidence type="ECO:0000313" key="11">
    <source>
        <dbReference type="EMBL" id="TWT61811.1"/>
    </source>
</evidence>
<evidence type="ECO:0000256" key="6">
    <source>
        <dbReference type="ARBA" id="ARBA00022840"/>
    </source>
</evidence>
<keyword evidence="9" id="KW-0472">Membrane</keyword>
<evidence type="ECO:0000256" key="8">
    <source>
        <dbReference type="SAM" id="MobiDB-lite"/>
    </source>
</evidence>
<evidence type="ECO:0000256" key="3">
    <source>
        <dbReference type="ARBA" id="ARBA00022679"/>
    </source>
</evidence>
<dbReference type="PROSITE" id="PS00107">
    <property type="entry name" value="PROTEIN_KINASE_ATP"/>
    <property type="match status" value="1"/>
</dbReference>
<feature type="region of interest" description="Disordered" evidence="8">
    <location>
        <begin position="1"/>
        <end position="35"/>
    </location>
</feature>
<dbReference type="Gene3D" id="3.30.200.20">
    <property type="entry name" value="Phosphorylase Kinase, domain 1"/>
    <property type="match status" value="1"/>
</dbReference>
<evidence type="ECO:0000313" key="12">
    <source>
        <dbReference type="Proteomes" id="UP000316095"/>
    </source>
</evidence>
<gene>
    <name evidence="11" type="primary">pknB_8</name>
    <name evidence="11" type="ORF">Pan54_25480</name>
</gene>
<protein>
    <recommendedName>
        <fullName evidence="1">non-specific serine/threonine protein kinase</fullName>
        <ecNumber evidence="1">2.7.11.1</ecNumber>
    </recommendedName>
</protein>
<feature type="domain" description="Protein kinase" evidence="10">
    <location>
        <begin position="42"/>
        <end position="310"/>
    </location>
</feature>
<keyword evidence="2" id="KW-0723">Serine/threonine-protein kinase</keyword>
<dbReference type="RefSeq" id="WP_146503753.1">
    <property type="nucleotide sequence ID" value="NZ_SJPG01000001.1"/>
</dbReference>
<feature type="binding site" evidence="7">
    <location>
        <position position="71"/>
    </location>
    <ligand>
        <name>ATP</name>
        <dbReference type="ChEBI" id="CHEBI:30616"/>
    </ligand>
</feature>
<dbReference type="GO" id="GO:0005524">
    <property type="term" value="F:ATP binding"/>
    <property type="evidence" value="ECO:0007669"/>
    <property type="project" value="UniProtKB-UniRule"/>
</dbReference>
<keyword evidence="9" id="KW-0812">Transmembrane</keyword>
<dbReference type="InterPro" id="IPR017441">
    <property type="entry name" value="Protein_kinase_ATP_BS"/>
</dbReference>
<dbReference type="PANTHER" id="PTHR43289">
    <property type="entry name" value="MITOGEN-ACTIVATED PROTEIN KINASE KINASE KINASE 20-RELATED"/>
    <property type="match status" value="1"/>
</dbReference>
<dbReference type="InterPro" id="IPR011009">
    <property type="entry name" value="Kinase-like_dom_sf"/>
</dbReference>
<evidence type="ECO:0000256" key="5">
    <source>
        <dbReference type="ARBA" id="ARBA00022777"/>
    </source>
</evidence>
<keyword evidence="5 11" id="KW-0418">Kinase</keyword>
<organism evidence="11 12">
    <name type="scientific">Rubinisphaera italica</name>
    <dbReference type="NCBI Taxonomy" id="2527969"/>
    <lineage>
        <taxon>Bacteria</taxon>
        <taxon>Pseudomonadati</taxon>
        <taxon>Planctomycetota</taxon>
        <taxon>Planctomycetia</taxon>
        <taxon>Planctomycetales</taxon>
        <taxon>Planctomycetaceae</taxon>
        <taxon>Rubinisphaera</taxon>
    </lineage>
</organism>
<evidence type="ECO:0000256" key="2">
    <source>
        <dbReference type="ARBA" id="ARBA00022527"/>
    </source>
</evidence>
<dbReference type="EC" id="2.7.11.1" evidence="1"/>
<keyword evidence="9" id="KW-1133">Transmembrane helix</keyword>
<proteinExistence type="predicted"/>
<evidence type="ECO:0000256" key="1">
    <source>
        <dbReference type="ARBA" id="ARBA00012513"/>
    </source>
</evidence>
<reference evidence="11 12" key="1">
    <citation type="submission" date="2019-02" db="EMBL/GenBank/DDBJ databases">
        <title>Deep-cultivation of Planctomycetes and their phenomic and genomic characterization uncovers novel biology.</title>
        <authorList>
            <person name="Wiegand S."/>
            <person name="Jogler M."/>
            <person name="Boedeker C."/>
            <person name="Pinto D."/>
            <person name="Vollmers J."/>
            <person name="Rivas-Marin E."/>
            <person name="Kohn T."/>
            <person name="Peeters S.H."/>
            <person name="Heuer A."/>
            <person name="Rast P."/>
            <person name="Oberbeckmann S."/>
            <person name="Bunk B."/>
            <person name="Jeske O."/>
            <person name="Meyerdierks A."/>
            <person name="Storesund J.E."/>
            <person name="Kallscheuer N."/>
            <person name="Luecker S."/>
            <person name="Lage O.M."/>
            <person name="Pohl T."/>
            <person name="Merkel B.J."/>
            <person name="Hornburger P."/>
            <person name="Mueller R.-W."/>
            <person name="Bruemmer F."/>
            <person name="Labrenz M."/>
            <person name="Spormann A.M."/>
            <person name="Op Den Camp H."/>
            <person name="Overmann J."/>
            <person name="Amann R."/>
            <person name="Jetten M.S.M."/>
            <person name="Mascher T."/>
            <person name="Medema M.H."/>
            <person name="Devos D.P."/>
            <person name="Kaster A.-K."/>
            <person name="Ovreas L."/>
            <person name="Rohde M."/>
            <person name="Galperin M.Y."/>
            <person name="Jogler C."/>
        </authorList>
    </citation>
    <scope>NUCLEOTIDE SEQUENCE [LARGE SCALE GENOMIC DNA]</scope>
    <source>
        <strain evidence="11 12">Pan54</strain>
    </source>
</reference>
<dbReference type="SUPFAM" id="SSF56112">
    <property type="entry name" value="Protein kinase-like (PK-like)"/>
    <property type="match status" value="1"/>
</dbReference>
<dbReference type="SMART" id="SM00220">
    <property type="entry name" value="S_TKc"/>
    <property type="match status" value="1"/>
</dbReference>
<keyword evidence="12" id="KW-1185">Reference proteome</keyword>
<dbReference type="GO" id="GO:0004674">
    <property type="term" value="F:protein serine/threonine kinase activity"/>
    <property type="evidence" value="ECO:0007669"/>
    <property type="project" value="UniProtKB-KW"/>
</dbReference>
<dbReference type="PANTHER" id="PTHR43289:SF6">
    <property type="entry name" value="SERINE_THREONINE-PROTEIN KINASE NEKL-3"/>
    <property type="match status" value="1"/>
</dbReference>
<keyword evidence="3 11" id="KW-0808">Transferase</keyword>
<feature type="transmembrane region" description="Helical" evidence="9">
    <location>
        <begin position="471"/>
        <end position="494"/>
    </location>
</feature>
<name>A0A5C5XHA3_9PLAN</name>
<dbReference type="Gene3D" id="1.10.510.10">
    <property type="entry name" value="Transferase(Phosphotransferase) domain 1"/>
    <property type="match status" value="1"/>
</dbReference>
<dbReference type="InterPro" id="IPR008271">
    <property type="entry name" value="Ser/Thr_kinase_AS"/>
</dbReference>
<keyword evidence="4 7" id="KW-0547">Nucleotide-binding</keyword>
<keyword evidence="6 7" id="KW-0067">ATP-binding</keyword>